<accession>A0A915C796</accession>
<evidence type="ECO:0000313" key="1">
    <source>
        <dbReference type="Proteomes" id="UP000887569"/>
    </source>
</evidence>
<dbReference type="AlphaFoldDB" id="A0A915C796"/>
<dbReference type="WBParaSite" id="PgR094_g008_t01">
    <property type="protein sequence ID" value="PgR094_g008_t01"/>
    <property type="gene ID" value="PgR094_g008"/>
</dbReference>
<protein>
    <submittedName>
        <fullName evidence="2 3">Uncharacterized protein</fullName>
    </submittedName>
</protein>
<keyword evidence="1" id="KW-1185">Reference proteome</keyword>
<name>A0A915C796_PARUN</name>
<evidence type="ECO:0000313" key="3">
    <source>
        <dbReference type="WBParaSite" id="PgR094_g008_t02"/>
    </source>
</evidence>
<reference evidence="2 3" key="1">
    <citation type="submission" date="2022-11" db="UniProtKB">
        <authorList>
            <consortium name="WormBaseParasite"/>
        </authorList>
    </citation>
    <scope>IDENTIFICATION</scope>
</reference>
<proteinExistence type="predicted"/>
<evidence type="ECO:0000313" key="2">
    <source>
        <dbReference type="WBParaSite" id="PgR094_g008_t01"/>
    </source>
</evidence>
<dbReference type="WBParaSite" id="PgR094_g008_t03">
    <property type="protein sequence ID" value="PgR094_g008_t03"/>
    <property type="gene ID" value="PgR094_g008"/>
</dbReference>
<organism evidence="1 3">
    <name type="scientific">Parascaris univalens</name>
    <name type="common">Nematode worm</name>
    <dbReference type="NCBI Taxonomy" id="6257"/>
    <lineage>
        <taxon>Eukaryota</taxon>
        <taxon>Metazoa</taxon>
        <taxon>Ecdysozoa</taxon>
        <taxon>Nematoda</taxon>
        <taxon>Chromadorea</taxon>
        <taxon>Rhabditida</taxon>
        <taxon>Spirurina</taxon>
        <taxon>Ascaridomorpha</taxon>
        <taxon>Ascaridoidea</taxon>
        <taxon>Ascarididae</taxon>
        <taxon>Parascaris</taxon>
    </lineage>
</organism>
<sequence>MFLLFPLNALLRLWKIRLSLQRKRRSTINPVDCMKKSHFFPHKSAIGVLLTKFRYFWIIRSFPLISG</sequence>
<dbReference type="Proteomes" id="UP000887569">
    <property type="component" value="Unplaced"/>
</dbReference>
<dbReference type="WBParaSite" id="PgR094_g008_t02">
    <property type="protein sequence ID" value="PgR094_g008_t02"/>
    <property type="gene ID" value="PgR094_g008"/>
</dbReference>